<dbReference type="InterPro" id="IPR036116">
    <property type="entry name" value="FN3_sf"/>
</dbReference>
<keyword evidence="16" id="KW-1133">Transmembrane helix</keyword>
<dbReference type="GO" id="GO:0005886">
    <property type="term" value="C:plasma membrane"/>
    <property type="evidence" value="ECO:0007669"/>
    <property type="project" value="UniProtKB-SubCell"/>
</dbReference>
<dbReference type="CDD" id="cd00096">
    <property type="entry name" value="Ig"/>
    <property type="match status" value="1"/>
</dbReference>
<dbReference type="FunFam" id="2.60.40.10:FF:000047">
    <property type="entry name" value="Contactin 1"/>
    <property type="match status" value="1"/>
</dbReference>
<keyword evidence="10 16" id="KW-0472">Membrane</keyword>
<dbReference type="GO" id="GO:0007155">
    <property type="term" value="P:cell adhesion"/>
    <property type="evidence" value="ECO:0007669"/>
    <property type="project" value="UniProtKB-KW"/>
</dbReference>
<evidence type="ECO:0000256" key="9">
    <source>
        <dbReference type="ARBA" id="ARBA00022889"/>
    </source>
</evidence>
<dbReference type="Gene3D" id="1.10.533.10">
    <property type="entry name" value="Death Domain, Fas"/>
    <property type="match status" value="5"/>
</dbReference>
<keyword evidence="7" id="KW-0677">Repeat</keyword>
<dbReference type="PROSITE" id="PS50835">
    <property type="entry name" value="IG_LIKE"/>
    <property type="match status" value="6"/>
</dbReference>
<name>C3ZLI5_BRAFL</name>
<comment type="similarity">
    <text evidence="2">Belongs to the type-B carboxylesterase/lipase family.</text>
</comment>
<evidence type="ECO:0000256" key="3">
    <source>
        <dbReference type="ARBA" id="ARBA00009812"/>
    </source>
</evidence>
<evidence type="ECO:0000256" key="15">
    <source>
        <dbReference type="SAM" id="MobiDB-lite"/>
    </source>
</evidence>
<dbReference type="PROSITE" id="PS00122">
    <property type="entry name" value="CARBOXYLESTERASE_B_1"/>
    <property type="match status" value="1"/>
</dbReference>
<sequence length="2280" mass="250737">MPLYISALLRWSVNVLQILLVICCMVSDGQAVDVSTTLGPIRGFATTMDDGTVLNTFLGVPFAAPPTGNLRFSPPQPHQGWTDVYDATRFGPACLQYSLPGTTTPVTPYDPGLDDVNISEDCLNLNVYGPQVSGDDPLLPVMLYIHGGAHVTGANKLQDGSLLAQKGVIVVITNYRIGALGFFSTGDSTAPGNYGLLDQLEAMKWVRANIQAFGGSPDRVTIFGESSGAASTSLHLLSPLSRDYFYQAILQSGASTSPWAVLLPEYEPQKYTDELARQMGCSTQKPPPMSAAAWAPVVDGPGGFLPARPLDLLDQGQFTKVRLMAGCTSDERSTDLVIIPGVENGVSRDRFIADLADFVERYPRNRDFISDALLHGYTDYDAINDPITTRNNYVQFLSDYRYLAAEEEVLLRMSAGGVSTYKYSFGYQPIPDLFPTWQGVPHAAELRFLFNLTTQWFVGGAPTAADLDMREKMITMWTNFAKTGTRRHGTASDGNKDSPRRDLGCLRTSTRSASRSCVIQKHHSRLALKGKMRWRQVWAAALLVTCFTYAANAVVLGNEEVVTPRIIVQPEDIVYDPSSSTQRVTLNCKGEGIPAPQYRWRKNGQELNVLSDERLTLIGGNLVIDNPQKDRDAGLYECLAFNDLGIVVSRPSNLTFAFVERFSTDARPGMTVLEGHGARLVCDPPEGHPGLVFHWVKTQFPSFVDQDDRVFVSETSGDLYFAQVRESDAGEYQCLVQSSTDHSPLSEISIEGRYSPPITLRVTRRPPGQVAPQLAVSERSVSALRGTTVRMECFAYGNPVPRISWRRLDQFGVETPLPVNHYLDKWNQALIITKLDLQDAGFYECRAASSSGSASGSTQLIVQGVPQFLQGLSSQHVELGGRAHWEVRTDGDYTVSYTWLHNGQVLNGGGRVALASSGSTASLSISGLRAEDSGVYQCVAFNQWGRANSAAELRAQDEPPSFGLRLLPEIIASAGGTVVFNMRRRGVPVPTVTWKKNGANVQLGGRYSMLDGGSLRITGVQLSDGGMYTCQLTNRMGAATSTATLTVQDGSSRSSGNPSRVTVDYQQDGTLPCSTGGSSSSDVIKTWFHNGHRVDLSSDHYVKDSDGSLKILQTTKVMEGTYVCSVETRTGSREQRAVLTVRASPDAPLHVRASDVSSRTGRVAWTAGSDNHSPVTGYIVQGRTQTDRSWTTLESGSAEVLADDRMQTTVSELLPGNDYEFRVLGMNAIGLGEPSLPSPIYSTHSDAPVAKVGGVGGGGGDIGDLVIRWNALAEKYRGGPGFGYKIFFKKLGSTDDFSVVQVTDPNMDHYVHSPDPPLGVFVAHEAKVQAFNQYGTGPMSDRAVVFSGEGPPKQVKNLKAIDATDSSVSLRWDIPEHNGQVIGYRVLYFLTNDDDENGANSAEMKQLDVGPETTTVVGNLTAGESYTFQVKGRTASGYGPYSDAVVAKTREAGFLAQSYVGGVPLGLFLFIIFFLLLLILLFLLCFCCWWKGLCEHWWGLCCACCLSCCPCCAGCAEYCGYGGKKKHKKYYSDDWELSEIAMQDFKSSAMSEEHKLALKRHRSTIVEHVNPYLMTDYLLDRGIITSPIAGELRRSESQPEAVEKILDMLPSRGDPAFYAFCDGLRDSCQLAWLADLLEGGGTKKNPSFVYKKDPKNPSLYSKSPSLHPKIIPLETKSPSLYSKSPSLLPKSPPVDFKTPSQSPSLPSKSPSYHSQTPSYGSRKPSLVSKSPSLHPESHPVDFKTPSAHSQSPSLHSKSPSYHSQTPSSGSRKPSLVSKTPDFVFLPDGMSERYKKELIRYRFHLLEHIFPERMLYHLLLRKAITRTEFSLVDREMTKKGANEQLLYILPTKDDDAFFALCEGLRRDCDAGWLADLLEGKELQSHQKELLITHRQALVDNMNPIPIIDFLVSKDILSINVAQDIKKLKTKHEMNEKLLDIIMTMKSGAFLMFIVALRMLPDSAWLADLLEEPTVDTAMRKDRRDMLLAFRSIIINNVKDTDKVIEYLVKMEVLAPAQVNDLNSLRAEEAKCGKLLDMLPPRGDEAFEHFCEALRTRVHLAWLADTLEGEGMTSAKKLQLIRHRAVLVDKMSPEPIITYLSQSQVVGRPQVFSKAMGNYIINAPLREERNERILDLLPSRDDLAFDVFCEALRTMGKQAYLADMLDGKQTAVQSAEMNGVGLQLVQHPFNLMSGTSVRAHRGQQVILEVKGEAKNVRWLYEGEMIPPTKGLHKKTDGFKHELRIDSMTPELGGSYTCEGTTPGGGVACDITIIVMTEEELLL</sequence>
<dbReference type="GO" id="GO:0016787">
    <property type="term" value="F:hydrolase activity"/>
    <property type="evidence" value="ECO:0007669"/>
    <property type="project" value="UniProtKB-KW"/>
</dbReference>
<dbReference type="FunFam" id="2.60.40.10:FF:000005">
    <property type="entry name" value="Neuronal cell adhesion molecule"/>
    <property type="match status" value="1"/>
</dbReference>
<feature type="chain" id="PRO_5007309328" evidence="17">
    <location>
        <begin position="32"/>
        <end position="2280"/>
    </location>
</feature>
<dbReference type="InterPro" id="IPR003598">
    <property type="entry name" value="Ig_sub2"/>
</dbReference>
<dbReference type="FunFam" id="2.60.40.10:FF:000035">
    <property type="entry name" value="Contactin 1"/>
    <property type="match status" value="1"/>
</dbReference>
<dbReference type="InterPro" id="IPR001315">
    <property type="entry name" value="CARD"/>
</dbReference>
<dbReference type="GO" id="GO:0042981">
    <property type="term" value="P:regulation of apoptotic process"/>
    <property type="evidence" value="ECO:0007669"/>
    <property type="project" value="InterPro"/>
</dbReference>
<dbReference type="Pfam" id="PF07679">
    <property type="entry name" value="I-set"/>
    <property type="match status" value="4"/>
</dbReference>
<dbReference type="eggNOG" id="KOG1721">
    <property type="taxonomic scope" value="Eukaryota"/>
</dbReference>
<dbReference type="SUPFAM" id="SSF49265">
    <property type="entry name" value="Fibronectin type III"/>
    <property type="match status" value="2"/>
</dbReference>
<evidence type="ECO:0000313" key="21">
    <source>
        <dbReference type="EMBL" id="EEN46622.1"/>
    </source>
</evidence>
<dbReference type="FunFam" id="1.10.533.10:FF:000081">
    <property type="entry name" value="Apoptotic protease-activating factor 1"/>
    <property type="match status" value="4"/>
</dbReference>
<dbReference type="InterPro" id="IPR011029">
    <property type="entry name" value="DEATH-like_dom_sf"/>
</dbReference>
<keyword evidence="4" id="KW-1003">Cell membrane</keyword>
<dbReference type="PROSITE" id="PS50209">
    <property type="entry name" value="CARD"/>
    <property type="match status" value="5"/>
</dbReference>
<dbReference type="InterPro" id="IPR013151">
    <property type="entry name" value="Immunoglobulin_dom"/>
</dbReference>
<dbReference type="SMART" id="SM00409">
    <property type="entry name" value="IG"/>
    <property type="match status" value="7"/>
</dbReference>
<feature type="domain" description="Ig-like" evidence="19">
    <location>
        <begin position="960"/>
        <end position="1046"/>
    </location>
</feature>
<evidence type="ECO:0000256" key="14">
    <source>
        <dbReference type="ARBA" id="ARBA00023319"/>
    </source>
</evidence>
<dbReference type="SMART" id="SM00408">
    <property type="entry name" value="IGc2"/>
    <property type="match status" value="7"/>
</dbReference>
<dbReference type="InterPro" id="IPR013783">
    <property type="entry name" value="Ig-like_fold"/>
</dbReference>
<evidence type="ECO:0000259" key="20">
    <source>
        <dbReference type="PROSITE" id="PS50853"/>
    </source>
</evidence>
<evidence type="ECO:0000256" key="12">
    <source>
        <dbReference type="ARBA" id="ARBA00023180"/>
    </source>
</evidence>
<evidence type="ECO:0000256" key="17">
    <source>
        <dbReference type="SAM" id="SignalP"/>
    </source>
</evidence>
<feature type="domain" description="CARD" evidence="18">
    <location>
        <begin position="1977"/>
        <end position="2053"/>
    </location>
</feature>
<comment type="subcellular location">
    <subcellularLocation>
        <location evidence="1">Cell membrane</location>
        <topology evidence="1">Lipid-anchor</topology>
        <topology evidence="1">GPI-anchor</topology>
    </subcellularLocation>
</comment>
<keyword evidence="12" id="KW-0325">Glycoprotein</keyword>
<evidence type="ECO:0000256" key="4">
    <source>
        <dbReference type="ARBA" id="ARBA00022475"/>
    </source>
</evidence>
<accession>C3ZLI5</accession>
<dbReference type="Gene3D" id="2.60.40.10">
    <property type="entry name" value="Immunoglobulins"/>
    <property type="match status" value="10"/>
</dbReference>
<dbReference type="InterPro" id="IPR036179">
    <property type="entry name" value="Ig-like_dom_sf"/>
</dbReference>
<keyword evidence="8" id="KW-0378">Hydrolase</keyword>
<keyword evidence="5" id="KW-0336">GPI-anchor</keyword>
<dbReference type="SUPFAM" id="SSF48726">
    <property type="entry name" value="Immunoglobulin"/>
    <property type="match status" value="7"/>
</dbReference>
<evidence type="ECO:0000259" key="19">
    <source>
        <dbReference type="PROSITE" id="PS50835"/>
    </source>
</evidence>
<dbReference type="FunFam" id="1.10.533.10:FF:000125">
    <property type="entry name" value="Uncharacterized protein"/>
    <property type="match status" value="1"/>
</dbReference>
<evidence type="ECO:0000256" key="5">
    <source>
        <dbReference type="ARBA" id="ARBA00022622"/>
    </source>
</evidence>
<gene>
    <name evidence="21" type="ORF">BRAFLDRAFT_123608</name>
</gene>
<dbReference type="CDD" id="cd00063">
    <property type="entry name" value="FN3"/>
    <property type="match status" value="2"/>
</dbReference>
<feature type="compositionally biased region" description="Low complexity" evidence="15">
    <location>
        <begin position="1699"/>
        <end position="1714"/>
    </location>
</feature>
<evidence type="ECO:0000256" key="11">
    <source>
        <dbReference type="ARBA" id="ARBA00023157"/>
    </source>
</evidence>
<evidence type="ECO:0000256" key="8">
    <source>
        <dbReference type="ARBA" id="ARBA00022801"/>
    </source>
</evidence>
<keyword evidence="14" id="KW-0393">Immunoglobulin domain</keyword>
<dbReference type="FunFam" id="2.60.40.10:FF:002286">
    <property type="entry name" value="Cdon"/>
    <property type="match status" value="1"/>
</dbReference>
<feature type="domain" description="Ig-like" evidence="19">
    <location>
        <begin position="660"/>
        <end position="751"/>
    </location>
</feature>
<evidence type="ECO:0000256" key="1">
    <source>
        <dbReference type="ARBA" id="ARBA00004609"/>
    </source>
</evidence>
<evidence type="ECO:0000256" key="6">
    <source>
        <dbReference type="ARBA" id="ARBA00022729"/>
    </source>
</evidence>
<evidence type="ECO:0000256" key="16">
    <source>
        <dbReference type="SAM" id="Phobius"/>
    </source>
</evidence>
<protein>
    <submittedName>
        <fullName evidence="21">Uncharacterized protein</fullName>
    </submittedName>
</protein>
<dbReference type="eggNOG" id="KOG1516">
    <property type="taxonomic scope" value="Eukaryota"/>
</dbReference>
<dbReference type="SMART" id="SM00114">
    <property type="entry name" value="CARD"/>
    <property type="match status" value="5"/>
</dbReference>
<feature type="region of interest" description="Disordered" evidence="15">
    <location>
        <begin position="1047"/>
        <end position="1077"/>
    </location>
</feature>
<feature type="domain" description="Ig-like" evidence="19">
    <location>
        <begin position="772"/>
        <end position="861"/>
    </location>
</feature>
<evidence type="ECO:0000256" key="10">
    <source>
        <dbReference type="ARBA" id="ARBA00023136"/>
    </source>
</evidence>
<evidence type="ECO:0000256" key="13">
    <source>
        <dbReference type="ARBA" id="ARBA00023288"/>
    </source>
</evidence>
<dbReference type="ESTHER" id="brafl-c3zli5">
    <property type="family name" value="Neuroligin"/>
</dbReference>
<keyword evidence="9" id="KW-0130">Cell adhesion</keyword>
<feature type="domain" description="Fibronectin type-III" evidence="20">
    <location>
        <begin position="1351"/>
        <end position="1452"/>
    </location>
</feature>
<keyword evidence="16" id="KW-0812">Transmembrane</keyword>
<feature type="compositionally biased region" description="Low complexity" evidence="15">
    <location>
        <begin position="1745"/>
        <end position="1763"/>
    </location>
</feature>
<dbReference type="SUPFAM" id="SSF53474">
    <property type="entry name" value="alpha/beta-Hydrolases"/>
    <property type="match status" value="1"/>
</dbReference>
<dbReference type="InterPro" id="IPR013098">
    <property type="entry name" value="Ig_I-set"/>
</dbReference>
<dbReference type="InterPro" id="IPR007110">
    <property type="entry name" value="Ig-like_dom"/>
</dbReference>
<evidence type="ECO:0000259" key="18">
    <source>
        <dbReference type="PROSITE" id="PS50209"/>
    </source>
</evidence>
<feature type="domain" description="CARD" evidence="18">
    <location>
        <begin position="1789"/>
        <end position="1864"/>
    </location>
</feature>
<feature type="domain" description="Ig-like" evidence="19">
    <location>
        <begin position="866"/>
        <end position="954"/>
    </location>
</feature>
<reference evidence="21" key="1">
    <citation type="journal article" date="2008" name="Nature">
        <title>The amphioxus genome and the evolution of the chordate karyotype.</title>
        <authorList>
            <consortium name="US DOE Joint Genome Institute (JGI-PGF)"/>
            <person name="Putnam N.H."/>
            <person name="Butts T."/>
            <person name="Ferrier D.E.K."/>
            <person name="Furlong R.F."/>
            <person name="Hellsten U."/>
            <person name="Kawashima T."/>
            <person name="Robinson-Rechavi M."/>
            <person name="Shoguchi E."/>
            <person name="Terry A."/>
            <person name="Yu J.-K."/>
            <person name="Benito-Gutierrez E.L."/>
            <person name="Dubchak I."/>
            <person name="Garcia-Fernandez J."/>
            <person name="Gibson-Brown J.J."/>
            <person name="Grigoriev I.V."/>
            <person name="Horton A.C."/>
            <person name="de Jong P.J."/>
            <person name="Jurka J."/>
            <person name="Kapitonov V.V."/>
            <person name="Kohara Y."/>
            <person name="Kuroki Y."/>
            <person name="Lindquist E."/>
            <person name="Lucas S."/>
            <person name="Osoegawa K."/>
            <person name="Pennacchio L.A."/>
            <person name="Salamov A.A."/>
            <person name="Satou Y."/>
            <person name="Sauka-Spengler T."/>
            <person name="Schmutz J."/>
            <person name="Shin-I T."/>
            <person name="Toyoda A."/>
            <person name="Bronner-Fraser M."/>
            <person name="Fujiyama A."/>
            <person name="Holland L.Z."/>
            <person name="Holland P.W.H."/>
            <person name="Satoh N."/>
            <person name="Rokhsar D.S."/>
        </authorList>
    </citation>
    <scope>NUCLEOTIDE SEQUENCE [LARGE SCALE GENOMIC DNA]</scope>
    <source>
        <strain evidence="21">S238N-H82</strain>
        <tissue evidence="21">Testes</tissue>
    </source>
</reference>
<dbReference type="STRING" id="7739.C3ZLI5"/>
<dbReference type="InterPro" id="IPR029058">
    <property type="entry name" value="AB_hydrolase_fold"/>
</dbReference>
<proteinExistence type="inferred from homology"/>
<feature type="signal peptide" evidence="17">
    <location>
        <begin position="1"/>
        <end position="31"/>
    </location>
</feature>
<dbReference type="Pfam" id="PF00041">
    <property type="entry name" value="fn3"/>
    <property type="match status" value="2"/>
</dbReference>
<feature type="transmembrane region" description="Helical" evidence="16">
    <location>
        <begin position="1465"/>
        <end position="1490"/>
    </location>
</feature>
<feature type="domain" description="CARD" evidence="18">
    <location>
        <begin position="2070"/>
        <end position="2151"/>
    </location>
</feature>
<dbReference type="CDD" id="cd01671">
    <property type="entry name" value="CARD"/>
    <property type="match status" value="5"/>
</dbReference>
<feature type="domain" description="CARD" evidence="18">
    <location>
        <begin position="1881"/>
        <end position="1956"/>
    </location>
</feature>
<evidence type="ECO:0000256" key="7">
    <source>
        <dbReference type="ARBA" id="ARBA00022737"/>
    </source>
</evidence>
<evidence type="ECO:0000256" key="2">
    <source>
        <dbReference type="ARBA" id="ARBA00005964"/>
    </source>
</evidence>
<feature type="domain" description="CARD" evidence="18">
    <location>
        <begin position="1550"/>
        <end position="1627"/>
    </location>
</feature>
<dbReference type="InterPro" id="IPR019826">
    <property type="entry name" value="Carboxylesterase_B_AS"/>
</dbReference>
<keyword evidence="13" id="KW-0449">Lipoprotein</keyword>
<comment type="similarity">
    <text evidence="3">Belongs to the immunoglobulin superfamily. Contactin family.</text>
</comment>
<dbReference type="Pfam" id="PF00047">
    <property type="entry name" value="ig"/>
    <property type="match status" value="1"/>
</dbReference>
<feature type="region of interest" description="Disordered" evidence="15">
    <location>
        <begin position="1682"/>
        <end position="1775"/>
    </location>
</feature>
<feature type="domain" description="Ig-like" evidence="19">
    <location>
        <begin position="564"/>
        <end position="655"/>
    </location>
</feature>
<dbReference type="FunFam" id="2.60.40.10:FF:002830">
    <property type="entry name" value="Uncharacterized protein"/>
    <property type="match status" value="1"/>
</dbReference>
<dbReference type="SMART" id="SM00060">
    <property type="entry name" value="FN3"/>
    <property type="match status" value="2"/>
</dbReference>
<dbReference type="Pfam" id="PF13927">
    <property type="entry name" value="Ig_3"/>
    <property type="match status" value="2"/>
</dbReference>
<feature type="domain" description="Ig-like" evidence="19">
    <location>
        <begin position="1058"/>
        <end position="1140"/>
    </location>
</feature>
<dbReference type="GO" id="GO:0098552">
    <property type="term" value="C:side of membrane"/>
    <property type="evidence" value="ECO:0007669"/>
    <property type="project" value="UniProtKB-KW"/>
</dbReference>
<dbReference type="SUPFAM" id="SSF47986">
    <property type="entry name" value="DEATH domain"/>
    <property type="match status" value="5"/>
</dbReference>
<feature type="domain" description="Fibronectin type-III" evidence="20">
    <location>
        <begin position="1147"/>
        <end position="1246"/>
    </location>
</feature>
<dbReference type="Gene3D" id="3.40.50.1820">
    <property type="entry name" value="alpha/beta hydrolase"/>
    <property type="match status" value="1"/>
</dbReference>
<keyword evidence="11" id="KW-1015">Disulfide bond</keyword>
<dbReference type="EMBL" id="GG666641">
    <property type="protein sequence ID" value="EEN46622.1"/>
    <property type="molecule type" value="Genomic_DNA"/>
</dbReference>
<dbReference type="PANTHER" id="PTHR44170">
    <property type="entry name" value="PROTEIN SIDEKICK"/>
    <property type="match status" value="1"/>
</dbReference>
<dbReference type="Pfam" id="PF00619">
    <property type="entry name" value="CARD"/>
    <property type="match status" value="4"/>
</dbReference>
<dbReference type="FunFam" id="2.60.40.10:FF:000064">
    <property type="entry name" value="Contactin 1"/>
    <property type="match status" value="1"/>
</dbReference>
<keyword evidence="6 17" id="KW-0732">Signal</keyword>
<dbReference type="PANTHER" id="PTHR44170:SF58">
    <property type="entry name" value="PROTEIN TURTLE HOMOLOG A-LIKE ISOFORM X1"/>
    <property type="match status" value="1"/>
</dbReference>
<dbReference type="InterPro" id="IPR002018">
    <property type="entry name" value="CarbesteraseB"/>
</dbReference>
<dbReference type="InParanoid" id="C3ZLI5"/>
<dbReference type="InterPro" id="IPR003599">
    <property type="entry name" value="Ig_sub"/>
</dbReference>
<dbReference type="eggNOG" id="KOG3513">
    <property type="taxonomic scope" value="Eukaryota"/>
</dbReference>
<dbReference type="InterPro" id="IPR003961">
    <property type="entry name" value="FN3_dom"/>
</dbReference>
<dbReference type="Pfam" id="PF00135">
    <property type="entry name" value="COesterase"/>
    <property type="match status" value="2"/>
</dbReference>
<organism>
    <name type="scientific">Branchiostoma floridae</name>
    <name type="common">Florida lancelet</name>
    <name type="synonym">Amphioxus</name>
    <dbReference type="NCBI Taxonomy" id="7739"/>
    <lineage>
        <taxon>Eukaryota</taxon>
        <taxon>Metazoa</taxon>
        <taxon>Chordata</taxon>
        <taxon>Cephalochordata</taxon>
        <taxon>Leptocardii</taxon>
        <taxon>Amphioxiformes</taxon>
        <taxon>Branchiostomatidae</taxon>
        <taxon>Branchiostoma</taxon>
    </lineage>
</organism>
<dbReference type="PROSITE" id="PS50853">
    <property type="entry name" value="FN3"/>
    <property type="match status" value="2"/>
</dbReference>